<accession>A0A0X3P0M4</accession>
<reference evidence="3" key="1">
    <citation type="submission" date="2016-01" db="EMBL/GenBank/DDBJ databases">
        <title>Reference transcriptome for the parasite Schistocephalus solidus: insights into the molecular evolution of parasitism.</title>
        <authorList>
            <person name="Hebert F.O."/>
            <person name="Grambauer S."/>
            <person name="Barber I."/>
            <person name="Landry C.R."/>
            <person name="Aubin-Horth N."/>
        </authorList>
    </citation>
    <scope>NUCLEOTIDE SEQUENCE</scope>
</reference>
<dbReference type="InterPro" id="IPR043785">
    <property type="entry name" value="DUF5727"/>
</dbReference>
<evidence type="ECO:0000256" key="1">
    <source>
        <dbReference type="SAM" id="MobiDB-lite"/>
    </source>
</evidence>
<proteinExistence type="predicted"/>
<protein>
    <recommendedName>
        <fullName evidence="2">DUF5727 domain-containing protein</fullName>
    </recommendedName>
</protein>
<feature type="region of interest" description="Disordered" evidence="1">
    <location>
        <begin position="298"/>
        <end position="353"/>
    </location>
</feature>
<feature type="non-terminal residue" evidence="3">
    <location>
        <position position="1"/>
    </location>
</feature>
<feature type="compositionally biased region" description="Low complexity" evidence="1">
    <location>
        <begin position="301"/>
        <end position="315"/>
    </location>
</feature>
<gene>
    <name evidence="3" type="ORF">TR121553</name>
</gene>
<organism evidence="3">
    <name type="scientific">Schistocephalus solidus</name>
    <name type="common">Tapeworm</name>
    <dbReference type="NCBI Taxonomy" id="70667"/>
    <lineage>
        <taxon>Eukaryota</taxon>
        <taxon>Metazoa</taxon>
        <taxon>Spiralia</taxon>
        <taxon>Lophotrochozoa</taxon>
        <taxon>Platyhelminthes</taxon>
        <taxon>Cestoda</taxon>
        <taxon>Eucestoda</taxon>
        <taxon>Diphyllobothriidea</taxon>
        <taxon>Diphyllobothriidae</taxon>
        <taxon>Schistocephalus</taxon>
    </lineage>
</organism>
<dbReference type="EMBL" id="GEEE01017827">
    <property type="protein sequence ID" value="JAP45398.1"/>
    <property type="molecule type" value="Transcribed_RNA"/>
</dbReference>
<feature type="compositionally biased region" description="Basic and acidic residues" evidence="1">
    <location>
        <begin position="343"/>
        <end position="353"/>
    </location>
</feature>
<evidence type="ECO:0000313" key="3">
    <source>
        <dbReference type="EMBL" id="JAP45398.1"/>
    </source>
</evidence>
<dbReference type="Pfam" id="PF18997">
    <property type="entry name" value="DUF5727"/>
    <property type="match status" value="1"/>
</dbReference>
<evidence type="ECO:0000259" key="2">
    <source>
        <dbReference type="Pfam" id="PF18997"/>
    </source>
</evidence>
<feature type="compositionally biased region" description="Polar residues" evidence="1">
    <location>
        <begin position="321"/>
        <end position="342"/>
    </location>
</feature>
<sequence>NETFCQLTLRYNKKEASFNGIFHRKNRTRNNYIFWAENFVFTSVSVDWMQIGKAPEDQICSSGGTPVTWGSSVVTAIQGPSPVLRFEVESMKRFYLDGENIDIKNEKCYVKGIVVGSPCVFTNISTGFAVAIRISSVTQHKALNLDQYSIFFAPRCVFPKPSVGEGIPEASLPLSRFLMGFNEVNITFAALIDLNYYNLDLEDSYEKICSWDQTGLVYGNETFCQLTFRDNNREAWFNGKFHRKNKTRNNYMFWAENFQFTSISVDWMQSGNAPEDEICFRGTTEMELTTGSTFEATISPGGTSETTFSSGGTSEPMLSHGGTSETTLSPGGTSETTFSSGHRNFDSLKTDTS</sequence>
<feature type="domain" description="DUF5727" evidence="2">
    <location>
        <begin position="100"/>
        <end position="279"/>
    </location>
</feature>
<dbReference type="AlphaFoldDB" id="A0A0X3P0M4"/>
<name>A0A0X3P0M4_SCHSO</name>